<proteinExistence type="predicted"/>
<evidence type="ECO:0000313" key="1">
    <source>
        <dbReference type="EMBL" id="RCW66241.1"/>
    </source>
</evidence>
<evidence type="ECO:0000313" key="2">
    <source>
        <dbReference type="Proteomes" id="UP000252884"/>
    </source>
</evidence>
<gene>
    <name evidence="1" type="ORF">DES41_111199</name>
</gene>
<dbReference type="EMBL" id="QPJK01000011">
    <property type="protein sequence ID" value="RCW66241.1"/>
    <property type="molecule type" value="Genomic_DNA"/>
</dbReference>
<organism evidence="1 2">
    <name type="scientific">Pseudorhodoferax soli</name>
    <dbReference type="NCBI Taxonomy" id="545864"/>
    <lineage>
        <taxon>Bacteria</taxon>
        <taxon>Pseudomonadati</taxon>
        <taxon>Pseudomonadota</taxon>
        <taxon>Betaproteobacteria</taxon>
        <taxon>Burkholderiales</taxon>
        <taxon>Comamonadaceae</taxon>
    </lineage>
</organism>
<sequence>MGVGAFNFLENTMQMQPWNEEQRKLFHVEFNDWINTAEEADFDRLETLRAEVAPGEVCSMVRLVRSCFARPDLLAGLPTALVQRLREQSLLQLCAVSPSHAGAQ</sequence>
<dbReference type="Proteomes" id="UP000252884">
    <property type="component" value="Unassembled WGS sequence"/>
</dbReference>
<comment type="caution">
    <text evidence="1">The sequence shown here is derived from an EMBL/GenBank/DDBJ whole genome shotgun (WGS) entry which is preliminary data.</text>
</comment>
<protein>
    <submittedName>
        <fullName evidence="1">Uncharacterized protein</fullName>
    </submittedName>
</protein>
<reference evidence="1 2" key="1">
    <citation type="submission" date="2018-07" db="EMBL/GenBank/DDBJ databases">
        <title>Genomic Encyclopedia of Type Strains, Phase IV (KMG-IV): sequencing the most valuable type-strain genomes for metagenomic binning, comparative biology and taxonomic classification.</title>
        <authorList>
            <person name="Goeker M."/>
        </authorList>
    </citation>
    <scope>NUCLEOTIDE SEQUENCE [LARGE SCALE GENOMIC DNA]</scope>
    <source>
        <strain evidence="1 2">DSM 21634</strain>
    </source>
</reference>
<accession>A0A368XE41</accession>
<keyword evidence="2" id="KW-1185">Reference proteome</keyword>
<dbReference type="AlphaFoldDB" id="A0A368XE41"/>
<name>A0A368XE41_9BURK</name>